<comment type="caution">
    <text evidence="2">The sequence shown here is derived from an EMBL/GenBank/DDBJ whole genome shotgun (WGS) entry which is preliminary data.</text>
</comment>
<keyword evidence="3" id="KW-1185">Reference proteome</keyword>
<dbReference type="CDD" id="cd00093">
    <property type="entry name" value="HTH_XRE"/>
    <property type="match status" value="1"/>
</dbReference>
<dbReference type="SUPFAM" id="SSF47413">
    <property type="entry name" value="lambda repressor-like DNA-binding domains"/>
    <property type="match status" value="1"/>
</dbReference>
<sequence length="201" mass="22537">MDDAFDASRYVVRARRLADLSQRELAERLGLSRAAVGRLESARGRIAVDTLVRVLAMAGLRLAVIDSAGRQVDPVPRDVLRDNAHRRFPAHLDVAPPDEVPPLRALMPRYDRAPAKGWYRLRPERDRLRVEAAAMTDHPTLRDLDERAQRSARERRRIVRLLRAAAPPVPSCTCPTRCWVGGGCVATCSCQCEPGPHRRRA</sequence>
<dbReference type="eggNOG" id="COG1396">
    <property type="taxonomic scope" value="Bacteria"/>
</dbReference>
<reference evidence="2 3" key="1">
    <citation type="submission" date="2013-08" db="EMBL/GenBank/DDBJ databases">
        <title>Intrasporangium oryzae NRRL B-24470.</title>
        <authorList>
            <person name="Liu H."/>
            <person name="Wang G."/>
        </authorList>
    </citation>
    <scope>NUCLEOTIDE SEQUENCE [LARGE SCALE GENOMIC DNA]</scope>
    <source>
        <strain evidence="2 3">NRRL B-24470</strain>
    </source>
</reference>
<evidence type="ECO:0000313" key="3">
    <source>
        <dbReference type="Proteomes" id="UP000019489"/>
    </source>
</evidence>
<dbReference type="GO" id="GO:0003677">
    <property type="term" value="F:DNA binding"/>
    <property type="evidence" value="ECO:0007669"/>
    <property type="project" value="InterPro"/>
</dbReference>
<dbReference type="InterPro" id="IPR001387">
    <property type="entry name" value="Cro/C1-type_HTH"/>
</dbReference>
<dbReference type="RefSeq" id="WP_051509821.1">
    <property type="nucleotide sequence ID" value="NZ_AWSA01000002.1"/>
</dbReference>
<name>W9GBF5_9MICO</name>
<dbReference type="Proteomes" id="UP000019489">
    <property type="component" value="Unassembled WGS sequence"/>
</dbReference>
<gene>
    <name evidence="2" type="ORF">N865_17500</name>
</gene>
<dbReference type="STRING" id="1386089.N865_17500"/>
<dbReference type="Gene3D" id="1.10.260.40">
    <property type="entry name" value="lambda repressor-like DNA-binding domains"/>
    <property type="match status" value="1"/>
</dbReference>
<dbReference type="EMBL" id="AWSA01000002">
    <property type="protein sequence ID" value="EWT03511.1"/>
    <property type="molecule type" value="Genomic_DNA"/>
</dbReference>
<organism evidence="2 3">
    <name type="scientific">Intrasporangium oryzae NRRL B-24470</name>
    <dbReference type="NCBI Taxonomy" id="1386089"/>
    <lineage>
        <taxon>Bacteria</taxon>
        <taxon>Bacillati</taxon>
        <taxon>Actinomycetota</taxon>
        <taxon>Actinomycetes</taxon>
        <taxon>Micrococcales</taxon>
        <taxon>Intrasporangiaceae</taxon>
        <taxon>Intrasporangium</taxon>
    </lineage>
</organism>
<dbReference type="AlphaFoldDB" id="W9GBF5"/>
<dbReference type="InterPro" id="IPR010982">
    <property type="entry name" value="Lambda_DNA-bd_dom_sf"/>
</dbReference>
<proteinExistence type="predicted"/>
<feature type="domain" description="HTH cro/C1-type" evidence="1">
    <location>
        <begin position="11"/>
        <end position="65"/>
    </location>
</feature>
<dbReference type="SMART" id="SM00530">
    <property type="entry name" value="HTH_XRE"/>
    <property type="match status" value="1"/>
</dbReference>
<accession>W9GBF5</accession>
<dbReference type="PROSITE" id="PS50943">
    <property type="entry name" value="HTH_CROC1"/>
    <property type="match status" value="1"/>
</dbReference>
<dbReference type="Pfam" id="PF01381">
    <property type="entry name" value="HTH_3"/>
    <property type="match status" value="1"/>
</dbReference>
<evidence type="ECO:0000313" key="2">
    <source>
        <dbReference type="EMBL" id="EWT03511.1"/>
    </source>
</evidence>
<evidence type="ECO:0000259" key="1">
    <source>
        <dbReference type="PROSITE" id="PS50943"/>
    </source>
</evidence>
<dbReference type="PATRIC" id="fig|1386089.3.peg.327"/>
<protein>
    <submittedName>
        <fullName evidence="2">XRE family transcriptional regulator</fullName>
    </submittedName>
</protein>